<dbReference type="KEGG" id="sgp:SpiGrapes_2942"/>
<gene>
    <name evidence="2" type="ordered locus">SpiGrapes_2942</name>
</gene>
<protein>
    <recommendedName>
        <fullName evidence="4">Zinc-ribbon domain-containing protein</fullName>
    </recommendedName>
</protein>
<proteinExistence type="predicted"/>
<keyword evidence="1" id="KW-0472">Membrane</keyword>
<feature type="transmembrane region" description="Helical" evidence="1">
    <location>
        <begin position="113"/>
        <end position="129"/>
    </location>
</feature>
<feature type="transmembrane region" description="Helical" evidence="1">
    <location>
        <begin position="193"/>
        <end position="214"/>
    </location>
</feature>
<accession>G8QXP8</accession>
<feature type="transmembrane region" description="Helical" evidence="1">
    <location>
        <begin position="226"/>
        <end position="248"/>
    </location>
</feature>
<feature type="transmembrane region" description="Helical" evidence="1">
    <location>
        <begin position="260"/>
        <end position="280"/>
    </location>
</feature>
<feature type="transmembrane region" description="Helical" evidence="1">
    <location>
        <begin position="135"/>
        <end position="155"/>
    </location>
</feature>
<keyword evidence="1" id="KW-1133">Transmembrane helix</keyword>
<keyword evidence="3" id="KW-1185">Reference proteome</keyword>
<keyword evidence="1" id="KW-0812">Transmembrane</keyword>
<reference evidence="2 3" key="1">
    <citation type="submission" date="2011-11" db="EMBL/GenBank/DDBJ databases">
        <title>Complete sequence of Spirochaeta sp. grapes.</title>
        <authorList>
            <consortium name="US DOE Joint Genome Institute"/>
            <person name="Lucas S."/>
            <person name="Han J."/>
            <person name="Lapidus A."/>
            <person name="Cheng J.-F."/>
            <person name="Goodwin L."/>
            <person name="Pitluck S."/>
            <person name="Peters L."/>
            <person name="Ovchinnikova G."/>
            <person name="Munk A.C."/>
            <person name="Detter J.C."/>
            <person name="Han C."/>
            <person name="Tapia R."/>
            <person name="Land M."/>
            <person name="Hauser L."/>
            <person name="Kyrpides N."/>
            <person name="Ivanova N."/>
            <person name="Pagani I."/>
            <person name="Ritalahtilisa K."/>
            <person name="Loeffler F."/>
            <person name="Woyke T."/>
        </authorList>
    </citation>
    <scope>NUCLEOTIDE SEQUENCE [LARGE SCALE GENOMIC DNA]</scope>
    <source>
        <strain evidence="3">ATCC BAA-1885 / DSM 22778 / Grapes</strain>
    </source>
</reference>
<feature type="transmembrane region" description="Helical" evidence="1">
    <location>
        <begin position="59"/>
        <end position="80"/>
    </location>
</feature>
<dbReference type="HOGENOM" id="CLU_943031_0_0_12"/>
<dbReference type="EMBL" id="CP003155">
    <property type="protein sequence ID" value="AEV30692.1"/>
    <property type="molecule type" value="Genomic_DNA"/>
</dbReference>
<organism evidence="2 3">
    <name type="scientific">Sphaerochaeta pleomorpha (strain ATCC BAA-1885 / DSM 22778 / Grapes)</name>
    <dbReference type="NCBI Taxonomy" id="158190"/>
    <lineage>
        <taxon>Bacteria</taxon>
        <taxon>Pseudomonadati</taxon>
        <taxon>Spirochaetota</taxon>
        <taxon>Spirochaetia</taxon>
        <taxon>Spirochaetales</taxon>
        <taxon>Sphaerochaetaceae</taxon>
        <taxon>Sphaerochaeta</taxon>
    </lineage>
</organism>
<evidence type="ECO:0000313" key="2">
    <source>
        <dbReference type="EMBL" id="AEV30692.1"/>
    </source>
</evidence>
<evidence type="ECO:0000313" key="3">
    <source>
        <dbReference type="Proteomes" id="UP000005632"/>
    </source>
</evidence>
<dbReference type="AlphaFoldDB" id="G8QXP8"/>
<dbReference type="STRING" id="158190.SpiGrapes_2942"/>
<feature type="transmembrane region" description="Helical" evidence="1">
    <location>
        <begin position="86"/>
        <end position="106"/>
    </location>
</feature>
<name>G8QXP8_SPHPG</name>
<dbReference type="Proteomes" id="UP000005632">
    <property type="component" value="Chromosome"/>
</dbReference>
<feature type="transmembrane region" description="Helical" evidence="1">
    <location>
        <begin position="167"/>
        <end position="187"/>
    </location>
</feature>
<sequence>MAYCIQCGVKLEDGAKQCPLCHTEVVLPPSMSEQKKEPLFPQPMPPQGTGGFNKTIKGIVELIVALLLVSEFTIFFSMLFSGNLAYSFVPLFCPFMAAVIIAIALAAKHTYPMQVSLHSLAVIVLLLGLDASDWTLSWSLVCVGAILVFWIVAVLPTIRNAAKKPWLLAIFSIASALGYVAFLNWMAKGTLTWFLPVAIPTALVFLVGFNLMWLRFFKKTRLRTPLADVIFFSIIVLFLTISATDLFSTHYLLGVWKLRWSVSLLSAAIILSVFLAAVSLSRRVRRYFTSQNKHS</sequence>
<evidence type="ECO:0008006" key="4">
    <source>
        <dbReference type="Google" id="ProtNLM"/>
    </source>
</evidence>
<evidence type="ECO:0000256" key="1">
    <source>
        <dbReference type="SAM" id="Phobius"/>
    </source>
</evidence>